<dbReference type="EMBL" id="JAULSU010000007">
    <property type="protein sequence ID" value="KAK0610909.1"/>
    <property type="molecule type" value="Genomic_DNA"/>
</dbReference>
<dbReference type="Proteomes" id="UP001175000">
    <property type="component" value="Unassembled WGS sequence"/>
</dbReference>
<protein>
    <recommendedName>
        <fullName evidence="3">Hsp70 family chaperone</fullName>
    </recommendedName>
</protein>
<gene>
    <name evidence="1" type="ORF">B0T14DRAFT_439379</name>
</gene>
<sequence>MSIEAPDIMVAIDLGTTYTGVAWMTPRTPIQVISDWPGSGDRSERKVPTTLIYHGNGALSSWGFMCADDDDTMPGKIKREFFKIFMEADTLASAQQQGLSSAPASTLEAQHFATDYLRQIYLHVKEGIETEIGRRHIGGWNDMSVEFIFSVPTTWTSINVVNTFKDVIRNAGFGTEGLRHSAQVDLTEAEAAAVATLKTSAVAFDMGSLFLTVDAGGGTTDLALMQVTSANQQLPQMSSMHPVSGVGIGASVIDRLFVRLVTQRMAAYPEIAAALPPDYPMRLARSHQFRTLKHKFGERAYMQPMFKIPMEGVAHHFSHPGVGIENGRMLFSVHEIQSLFDPQVEGIAKKIIEELDWLKDNGHPQQVQHMILSGGLGSSAYVREQLQQRFSNYPHPNANHVAVIPCSEPQLVVVRGLLLDRQQRWQTGGIASVLATRVARASYGVIVREAYSPTVHFNEEIRQDQYEPNKKWAMNQIEWLIKKGDTIDPNRPLVKSFQIRLAGGDLTRAWDTKIVISHSEPSFLPRSMKQAGATQICEVRSNLEGIKQEELVHKYKRGTCFSRGYTFYICQFDVRVIIAPADLRFELWFGGQRFSGNHEPISVTWDEEGTKVKG</sequence>
<dbReference type="PANTHER" id="PTHR42749">
    <property type="entry name" value="CELL SHAPE-DETERMINING PROTEIN MREB"/>
    <property type="match status" value="1"/>
</dbReference>
<dbReference type="PANTHER" id="PTHR42749:SF1">
    <property type="entry name" value="CELL SHAPE-DETERMINING PROTEIN MREB"/>
    <property type="match status" value="1"/>
</dbReference>
<reference evidence="1" key="1">
    <citation type="submission" date="2023-06" db="EMBL/GenBank/DDBJ databases">
        <title>Genome-scale phylogeny and comparative genomics of the fungal order Sordariales.</title>
        <authorList>
            <consortium name="Lawrence Berkeley National Laboratory"/>
            <person name="Hensen N."/>
            <person name="Bonometti L."/>
            <person name="Westerberg I."/>
            <person name="Brannstrom I.O."/>
            <person name="Guillou S."/>
            <person name="Cros-Aarteil S."/>
            <person name="Calhoun S."/>
            <person name="Haridas S."/>
            <person name="Kuo A."/>
            <person name="Mondo S."/>
            <person name="Pangilinan J."/>
            <person name="Riley R."/>
            <person name="Labutti K."/>
            <person name="Andreopoulos B."/>
            <person name="Lipzen A."/>
            <person name="Chen C."/>
            <person name="Yanf M."/>
            <person name="Daum C."/>
            <person name="Ng V."/>
            <person name="Clum A."/>
            <person name="Steindorff A."/>
            <person name="Ohm R."/>
            <person name="Martin F."/>
            <person name="Silar P."/>
            <person name="Natvig D."/>
            <person name="Lalanne C."/>
            <person name="Gautier V."/>
            <person name="Ament-Velasquez S.L."/>
            <person name="Kruys A."/>
            <person name="Hutchinson M.I."/>
            <person name="Powell A.J."/>
            <person name="Barry K."/>
            <person name="Miller A.N."/>
            <person name="Grigoriev I.V."/>
            <person name="Debuchy R."/>
            <person name="Gladieux P."/>
            <person name="Thoren M.H."/>
            <person name="Johannesson H."/>
        </authorList>
    </citation>
    <scope>NUCLEOTIDE SEQUENCE</scope>
    <source>
        <strain evidence="1">CBS 606.72</strain>
    </source>
</reference>
<comment type="caution">
    <text evidence="1">The sequence shown here is derived from an EMBL/GenBank/DDBJ whole genome shotgun (WGS) entry which is preliminary data.</text>
</comment>
<keyword evidence="2" id="KW-1185">Reference proteome</keyword>
<proteinExistence type="predicted"/>
<dbReference type="InterPro" id="IPR043129">
    <property type="entry name" value="ATPase_NBD"/>
</dbReference>
<dbReference type="SUPFAM" id="SSF53067">
    <property type="entry name" value="Actin-like ATPase domain"/>
    <property type="match status" value="1"/>
</dbReference>
<evidence type="ECO:0008006" key="3">
    <source>
        <dbReference type="Google" id="ProtNLM"/>
    </source>
</evidence>
<dbReference type="Gene3D" id="3.90.640.10">
    <property type="entry name" value="Actin, Chain A, domain 4"/>
    <property type="match status" value="1"/>
</dbReference>
<accession>A0AA39TKS1</accession>
<evidence type="ECO:0000313" key="1">
    <source>
        <dbReference type="EMBL" id="KAK0610909.1"/>
    </source>
</evidence>
<dbReference type="CDD" id="cd10170">
    <property type="entry name" value="ASKHA_NBD_HSP70"/>
    <property type="match status" value="1"/>
</dbReference>
<dbReference type="AlphaFoldDB" id="A0AA39TKS1"/>
<evidence type="ECO:0000313" key="2">
    <source>
        <dbReference type="Proteomes" id="UP001175000"/>
    </source>
</evidence>
<dbReference type="Gene3D" id="3.30.420.40">
    <property type="match status" value="2"/>
</dbReference>
<name>A0AA39TKS1_9PEZI</name>
<organism evidence="1 2">
    <name type="scientific">Immersiella caudata</name>
    <dbReference type="NCBI Taxonomy" id="314043"/>
    <lineage>
        <taxon>Eukaryota</taxon>
        <taxon>Fungi</taxon>
        <taxon>Dikarya</taxon>
        <taxon>Ascomycota</taxon>
        <taxon>Pezizomycotina</taxon>
        <taxon>Sordariomycetes</taxon>
        <taxon>Sordariomycetidae</taxon>
        <taxon>Sordariales</taxon>
        <taxon>Lasiosphaeriaceae</taxon>
        <taxon>Immersiella</taxon>
    </lineage>
</organism>